<proteinExistence type="predicted"/>
<gene>
    <name evidence="1" type="ORF">M0812_23237</name>
</gene>
<accession>A0AAV7YMP6</accession>
<evidence type="ECO:0000313" key="1">
    <source>
        <dbReference type="EMBL" id="KAJ3430235.1"/>
    </source>
</evidence>
<protein>
    <submittedName>
        <fullName evidence="1">Uncharacterized protein</fullName>
    </submittedName>
</protein>
<dbReference type="AlphaFoldDB" id="A0AAV7YMP6"/>
<evidence type="ECO:0000313" key="2">
    <source>
        <dbReference type="Proteomes" id="UP001146793"/>
    </source>
</evidence>
<dbReference type="EMBL" id="JANTQA010000051">
    <property type="protein sequence ID" value="KAJ3430235.1"/>
    <property type="molecule type" value="Genomic_DNA"/>
</dbReference>
<dbReference type="Proteomes" id="UP001146793">
    <property type="component" value="Unassembled WGS sequence"/>
</dbReference>
<name>A0AAV7YMP6_9EUKA</name>
<sequence>MTCQKQDEQLLFEASLALISLKEKYKREKIYQRALERSAFQSIHSNTHLVIPNMIYRQELVQMKNIQRSSQQNREISNLKKDNVQEIQDKKVLTISKSTSDEDKNKAGVEDKKIQNIKRVSLQELKEFLHVKPRPPWSSRLESFYRYDPKLIVGWKTGFADTIMHSNLKDKTHKVIISKELFTLFADLTKIADTKPAFLRVYKSSQRGVEEFFKKIGFVKIANYSREKVVFANKN</sequence>
<comment type="caution">
    <text evidence="1">The sequence shown here is derived from an EMBL/GenBank/DDBJ whole genome shotgun (WGS) entry which is preliminary data.</text>
</comment>
<organism evidence="1 2">
    <name type="scientific">Anaeramoeba flamelloides</name>
    <dbReference type="NCBI Taxonomy" id="1746091"/>
    <lineage>
        <taxon>Eukaryota</taxon>
        <taxon>Metamonada</taxon>
        <taxon>Anaeramoebidae</taxon>
        <taxon>Anaeramoeba</taxon>
    </lineage>
</organism>
<reference evidence="1" key="1">
    <citation type="submission" date="2022-08" db="EMBL/GenBank/DDBJ databases">
        <title>Novel sulphate-reducing endosymbionts in the free-living metamonad Anaeramoeba.</title>
        <authorList>
            <person name="Jerlstrom-Hultqvist J."/>
            <person name="Cepicka I."/>
            <person name="Gallot-Lavallee L."/>
            <person name="Salas-Leiva D."/>
            <person name="Curtis B.A."/>
            <person name="Zahonova K."/>
            <person name="Pipaliya S."/>
            <person name="Dacks J."/>
            <person name="Roger A.J."/>
        </authorList>
    </citation>
    <scope>NUCLEOTIDE SEQUENCE</scope>
    <source>
        <strain evidence="1">Busselton2</strain>
    </source>
</reference>